<gene>
    <name evidence="11" type="primary">pctB_5</name>
    <name evidence="11" type="ORF">MAQ5080_01033</name>
</gene>
<dbReference type="AlphaFoldDB" id="A0A1A8T7G1"/>
<dbReference type="SUPFAM" id="SSF103190">
    <property type="entry name" value="Sensory domain-like"/>
    <property type="match status" value="1"/>
</dbReference>
<accession>A0A1A8T7G1</accession>
<name>A0A1A8T7G1_9GAMM</name>
<dbReference type="GO" id="GO:0016020">
    <property type="term" value="C:membrane"/>
    <property type="evidence" value="ECO:0007669"/>
    <property type="project" value="UniProtKB-SubCell"/>
</dbReference>
<dbReference type="InterPro" id="IPR004089">
    <property type="entry name" value="MCPsignal_dom"/>
</dbReference>
<dbReference type="FunFam" id="1.10.287.950:FF:000001">
    <property type="entry name" value="Methyl-accepting chemotaxis sensory transducer"/>
    <property type="match status" value="1"/>
</dbReference>
<dbReference type="OrthoDB" id="9781845at2"/>
<keyword evidence="2 8" id="KW-0812">Transmembrane</keyword>
<feature type="domain" description="Methyl-accepting transducer" evidence="9">
    <location>
        <begin position="407"/>
        <end position="643"/>
    </location>
</feature>
<dbReference type="Pfam" id="PF17201">
    <property type="entry name" value="Cache_3-Cache_2"/>
    <property type="match status" value="1"/>
</dbReference>
<dbReference type="GO" id="GO:0007165">
    <property type="term" value="P:signal transduction"/>
    <property type="evidence" value="ECO:0007669"/>
    <property type="project" value="UniProtKB-KW"/>
</dbReference>
<dbReference type="CDD" id="cd06225">
    <property type="entry name" value="HAMP"/>
    <property type="match status" value="1"/>
</dbReference>
<dbReference type="GO" id="GO:0006935">
    <property type="term" value="P:chemotaxis"/>
    <property type="evidence" value="ECO:0007669"/>
    <property type="project" value="UniProtKB-ARBA"/>
</dbReference>
<dbReference type="PANTHER" id="PTHR32089:SF119">
    <property type="entry name" value="METHYL-ACCEPTING CHEMOTAXIS PROTEIN CTPL"/>
    <property type="match status" value="1"/>
</dbReference>
<evidence type="ECO:0000313" key="11">
    <source>
        <dbReference type="EMBL" id="SBS28190.1"/>
    </source>
</evidence>
<sequence>MLSRFRSQSLPSQLAAGALIVIVLIFSVLIVAIELLFEKQLSEIVTDHQKVEVNLIAKQLEAEYRSITHQTSVLSDVFVDQLAGGLKVDPSKSVKIKSIDSPQMTFNGDTVNLNFDIVDRFTAATDASATIFVRHGDDFLRVSTSLKDQQGQRAIGTYLGKNHPGYQALLNGQPFVGKAFLFGKNYITQYTPVVQSGKTIAILYIGLGYDEILKGIKTAIGQLTFGKSGYAYVTDTGQNEGQLLVHPTLTERNIYQEFPEVRSDFEKMYQSDSGVIHYTIQVAGKDQTAQESKAIFQRVNGWDWVVAIKAYSAEYQQEIMSILLFVIAICTAAALLLAATLWFYIRSSLRPLRDIAHGVKEIGEGNLTYRFSDYVSAQSKNETHRLQRSIQSMRDGLLELIEAIQSSSQQLLSSAQTITQANERLIGSATSSSNSCAQVAAAVEQMSASIEEVAQSSTEVSETTVSVNASTEQGHQATKAVETTVANLAASFENAAKTIQEVEHSTENIGNVVNVINEIAEQTNLLALNAAIEAARAGEQGRGFAVVADEVRVLAQRTQQSTEEIKQVVERLQKGSRSAVDTMQQGRDQVTNSVDQATHAGELLSSINHAMGTVSIGISNVAASTEEQSVAATQIRGNAEELHVVANQTFEEAQSSLNESQRINQLAEELQRKLTRFSL</sequence>
<dbReference type="CDD" id="cd11386">
    <property type="entry name" value="MCP_signal"/>
    <property type="match status" value="1"/>
</dbReference>
<dbReference type="EMBL" id="FLOC01000004">
    <property type="protein sequence ID" value="SBS28190.1"/>
    <property type="molecule type" value="Genomic_DNA"/>
</dbReference>
<dbReference type="SMART" id="SM00283">
    <property type="entry name" value="MA"/>
    <property type="match status" value="1"/>
</dbReference>
<dbReference type="InterPro" id="IPR029151">
    <property type="entry name" value="Sensor-like_sf"/>
</dbReference>
<feature type="domain" description="HAMP" evidence="10">
    <location>
        <begin position="346"/>
        <end position="402"/>
    </location>
</feature>
<dbReference type="PROSITE" id="PS50885">
    <property type="entry name" value="HAMP"/>
    <property type="match status" value="1"/>
</dbReference>
<evidence type="ECO:0000256" key="2">
    <source>
        <dbReference type="ARBA" id="ARBA00022692"/>
    </source>
</evidence>
<dbReference type="Proteomes" id="UP000092627">
    <property type="component" value="Unassembled WGS sequence"/>
</dbReference>
<proteinExistence type="inferred from homology"/>
<keyword evidence="4 8" id="KW-0472">Membrane</keyword>
<evidence type="ECO:0000256" key="7">
    <source>
        <dbReference type="PROSITE-ProRule" id="PRU00284"/>
    </source>
</evidence>
<protein>
    <submittedName>
        <fullName evidence="11">Methyl-accepting chemotaxis protein PctB</fullName>
    </submittedName>
</protein>
<comment type="similarity">
    <text evidence="6">Belongs to the methyl-accepting chemotaxis (MCP) protein family.</text>
</comment>
<evidence type="ECO:0000256" key="8">
    <source>
        <dbReference type="SAM" id="Phobius"/>
    </source>
</evidence>
<dbReference type="Gene3D" id="1.10.287.950">
    <property type="entry name" value="Methyl-accepting chemotaxis protein"/>
    <property type="match status" value="1"/>
</dbReference>
<evidence type="ECO:0000259" key="9">
    <source>
        <dbReference type="PROSITE" id="PS50111"/>
    </source>
</evidence>
<reference evidence="11 12" key="1">
    <citation type="submission" date="2016-06" db="EMBL/GenBank/DDBJ databases">
        <authorList>
            <person name="Kjaerup R.B."/>
            <person name="Dalgaard T.S."/>
            <person name="Juul-Madsen H.R."/>
        </authorList>
    </citation>
    <scope>NUCLEOTIDE SEQUENCE [LARGE SCALE GENOMIC DNA]</scope>
    <source>
        <strain evidence="11 12">CECT 5080</strain>
    </source>
</reference>
<organism evidence="11 12">
    <name type="scientific">Marinomonas aquimarina</name>
    <dbReference type="NCBI Taxonomy" id="295068"/>
    <lineage>
        <taxon>Bacteria</taxon>
        <taxon>Pseudomonadati</taxon>
        <taxon>Pseudomonadota</taxon>
        <taxon>Gammaproteobacteria</taxon>
        <taxon>Oceanospirillales</taxon>
        <taxon>Oceanospirillaceae</taxon>
        <taxon>Marinomonas</taxon>
    </lineage>
</organism>
<evidence type="ECO:0000256" key="5">
    <source>
        <dbReference type="ARBA" id="ARBA00023224"/>
    </source>
</evidence>
<feature type="transmembrane region" description="Helical" evidence="8">
    <location>
        <begin position="14"/>
        <end position="37"/>
    </location>
</feature>
<dbReference type="RefSeq" id="WP_067206464.1">
    <property type="nucleotide sequence ID" value="NZ_FLOC01000004.1"/>
</dbReference>
<comment type="subcellular location">
    <subcellularLocation>
        <location evidence="1">Membrane</location>
        <topology evidence="1">Multi-pass membrane protein</topology>
    </subcellularLocation>
</comment>
<dbReference type="PROSITE" id="PS50111">
    <property type="entry name" value="CHEMOTAXIS_TRANSDUC_2"/>
    <property type="match status" value="1"/>
</dbReference>
<dbReference type="STRING" id="295068.MAQ5080_01033"/>
<dbReference type="InterPro" id="IPR033462">
    <property type="entry name" value="Cache_3-Cache_2"/>
</dbReference>
<dbReference type="SMART" id="SM00304">
    <property type="entry name" value="HAMP"/>
    <property type="match status" value="2"/>
</dbReference>
<evidence type="ECO:0000256" key="3">
    <source>
        <dbReference type="ARBA" id="ARBA00022989"/>
    </source>
</evidence>
<dbReference type="SUPFAM" id="SSF58104">
    <property type="entry name" value="Methyl-accepting chemotaxis protein (MCP) signaling domain"/>
    <property type="match status" value="1"/>
</dbReference>
<keyword evidence="12" id="KW-1185">Reference proteome</keyword>
<dbReference type="PANTHER" id="PTHR32089">
    <property type="entry name" value="METHYL-ACCEPTING CHEMOTAXIS PROTEIN MCPB"/>
    <property type="match status" value="1"/>
</dbReference>
<evidence type="ECO:0000256" key="1">
    <source>
        <dbReference type="ARBA" id="ARBA00004141"/>
    </source>
</evidence>
<dbReference type="InterPro" id="IPR003660">
    <property type="entry name" value="HAMP_dom"/>
</dbReference>
<evidence type="ECO:0000256" key="6">
    <source>
        <dbReference type="ARBA" id="ARBA00029447"/>
    </source>
</evidence>
<evidence type="ECO:0000256" key="4">
    <source>
        <dbReference type="ARBA" id="ARBA00023136"/>
    </source>
</evidence>
<feature type="transmembrane region" description="Helical" evidence="8">
    <location>
        <begin position="322"/>
        <end position="345"/>
    </location>
</feature>
<dbReference type="Pfam" id="PF00015">
    <property type="entry name" value="MCPsignal"/>
    <property type="match status" value="1"/>
</dbReference>
<evidence type="ECO:0000313" key="12">
    <source>
        <dbReference type="Proteomes" id="UP000092627"/>
    </source>
</evidence>
<evidence type="ECO:0000259" key="10">
    <source>
        <dbReference type="PROSITE" id="PS50885"/>
    </source>
</evidence>
<keyword evidence="5 7" id="KW-0807">Transducer</keyword>
<keyword evidence="3 8" id="KW-1133">Transmembrane helix</keyword>
<dbReference type="Pfam" id="PF00672">
    <property type="entry name" value="HAMP"/>
    <property type="match status" value="1"/>
</dbReference>
<dbReference type="CDD" id="cd12912">
    <property type="entry name" value="PDC2_MCP_like"/>
    <property type="match status" value="1"/>
</dbReference>
<dbReference type="Gene3D" id="3.30.450.20">
    <property type="entry name" value="PAS domain"/>
    <property type="match status" value="1"/>
</dbReference>